<evidence type="ECO:0000313" key="7">
    <source>
        <dbReference type="Proteomes" id="UP001632038"/>
    </source>
</evidence>
<dbReference type="Pfam" id="PF04043">
    <property type="entry name" value="PMEI"/>
    <property type="match status" value="1"/>
</dbReference>
<comment type="similarity">
    <text evidence="3">Belongs to the PMEI family.</text>
</comment>
<dbReference type="Gene3D" id="1.20.140.40">
    <property type="entry name" value="Invertase/pectin methylesterase inhibitor family protein"/>
    <property type="match status" value="1"/>
</dbReference>
<comment type="caution">
    <text evidence="6">The sequence shown here is derived from an EMBL/GenBank/DDBJ whole genome shotgun (WGS) entry which is preliminary data.</text>
</comment>
<keyword evidence="1 4" id="KW-0732">Signal</keyword>
<dbReference type="NCBIfam" id="TIGR01614">
    <property type="entry name" value="PME_inhib"/>
    <property type="match status" value="1"/>
</dbReference>
<feature type="signal peptide" evidence="4">
    <location>
        <begin position="1"/>
        <end position="23"/>
    </location>
</feature>
<keyword evidence="2" id="KW-1015">Disulfide bond</keyword>
<keyword evidence="7" id="KW-1185">Reference proteome</keyword>
<dbReference type="InterPro" id="IPR006501">
    <property type="entry name" value="Pectinesterase_inhib_dom"/>
</dbReference>
<evidence type="ECO:0000256" key="4">
    <source>
        <dbReference type="SAM" id="SignalP"/>
    </source>
</evidence>
<protein>
    <recommendedName>
        <fullName evidence="5">Pectinesterase inhibitor domain-containing protein</fullName>
    </recommendedName>
</protein>
<dbReference type="AlphaFoldDB" id="A0ABD3BHR6"/>
<feature type="chain" id="PRO_5044815961" description="Pectinesterase inhibitor domain-containing protein" evidence="4">
    <location>
        <begin position="24"/>
        <end position="122"/>
    </location>
</feature>
<dbReference type="PANTHER" id="PTHR36710">
    <property type="entry name" value="PECTINESTERASE INHIBITOR-LIKE"/>
    <property type="match status" value="1"/>
</dbReference>
<accession>A0ABD3BHR6</accession>
<evidence type="ECO:0000256" key="1">
    <source>
        <dbReference type="ARBA" id="ARBA00022729"/>
    </source>
</evidence>
<feature type="domain" description="Pectinesterase inhibitor" evidence="5">
    <location>
        <begin position="33"/>
        <end position="120"/>
    </location>
</feature>
<evidence type="ECO:0000256" key="2">
    <source>
        <dbReference type="ARBA" id="ARBA00023157"/>
    </source>
</evidence>
<dbReference type="SUPFAM" id="SSF101148">
    <property type="entry name" value="Plant invertase/pectin methylesterase inhibitor"/>
    <property type="match status" value="1"/>
</dbReference>
<evidence type="ECO:0000313" key="6">
    <source>
        <dbReference type="EMBL" id="KAL3616758.1"/>
    </source>
</evidence>
<dbReference type="InterPro" id="IPR035513">
    <property type="entry name" value="Invertase/methylesterase_inhib"/>
</dbReference>
<gene>
    <name evidence="6" type="ORF">CASFOL_039152</name>
</gene>
<dbReference type="PANTHER" id="PTHR36710:SF18">
    <property type="entry name" value="PECTINESTERASE INHIBITOR 5-RELATED"/>
    <property type="match status" value="1"/>
</dbReference>
<reference evidence="7" key="1">
    <citation type="journal article" date="2024" name="IScience">
        <title>Strigolactones Initiate the Formation of Haustorium-like Structures in Castilleja.</title>
        <authorList>
            <person name="Buerger M."/>
            <person name="Peterson D."/>
            <person name="Chory J."/>
        </authorList>
    </citation>
    <scope>NUCLEOTIDE SEQUENCE [LARGE SCALE GENOMIC DNA]</scope>
</reference>
<organism evidence="6 7">
    <name type="scientific">Castilleja foliolosa</name>
    <dbReference type="NCBI Taxonomy" id="1961234"/>
    <lineage>
        <taxon>Eukaryota</taxon>
        <taxon>Viridiplantae</taxon>
        <taxon>Streptophyta</taxon>
        <taxon>Embryophyta</taxon>
        <taxon>Tracheophyta</taxon>
        <taxon>Spermatophyta</taxon>
        <taxon>Magnoliopsida</taxon>
        <taxon>eudicotyledons</taxon>
        <taxon>Gunneridae</taxon>
        <taxon>Pentapetalae</taxon>
        <taxon>asterids</taxon>
        <taxon>lamiids</taxon>
        <taxon>Lamiales</taxon>
        <taxon>Orobanchaceae</taxon>
        <taxon>Pedicularideae</taxon>
        <taxon>Castillejinae</taxon>
        <taxon>Castilleja</taxon>
    </lineage>
</organism>
<dbReference type="EMBL" id="JAVIJP010000087">
    <property type="protein sequence ID" value="KAL3616758.1"/>
    <property type="molecule type" value="Genomic_DNA"/>
</dbReference>
<sequence length="122" mass="13953">MAIFHTSIVSILVFIIFLSITSSLTGHKLNDNDIKRLCAKTNNSKRCYKLIKPDHHLSNVDSKGLFNGLVDKASREAKNIQSELNSFPKTTHYSKLRNEYNLCSKKYNDAIHKLEISKDEIE</sequence>
<evidence type="ECO:0000259" key="5">
    <source>
        <dbReference type="Pfam" id="PF04043"/>
    </source>
</evidence>
<name>A0ABD3BHR6_9LAMI</name>
<dbReference type="Proteomes" id="UP001632038">
    <property type="component" value="Unassembled WGS sequence"/>
</dbReference>
<proteinExistence type="inferred from homology"/>
<dbReference type="InterPro" id="IPR052421">
    <property type="entry name" value="PCW_Enzyme_Inhibitor"/>
</dbReference>
<evidence type="ECO:0000256" key="3">
    <source>
        <dbReference type="ARBA" id="ARBA00038471"/>
    </source>
</evidence>